<dbReference type="CDD" id="cd03443">
    <property type="entry name" value="PaaI_thioesterase"/>
    <property type="match status" value="1"/>
</dbReference>
<dbReference type="EMBL" id="FRFE01000002">
    <property type="protein sequence ID" value="SHO43794.1"/>
    <property type="molecule type" value="Genomic_DNA"/>
</dbReference>
<dbReference type="STRING" id="1121416.SAMN02745220_00517"/>
<dbReference type="SUPFAM" id="SSF54637">
    <property type="entry name" value="Thioesterase/thiol ester dehydrase-isomerase"/>
    <property type="match status" value="1"/>
</dbReference>
<feature type="domain" description="Thioesterase" evidence="1">
    <location>
        <begin position="44"/>
        <end position="118"/>
    </location>
</feature>
<keyword evidence="3" id="KW-1185">Reference proteome</keyword>
<protein>
    <submittedName>
        <fullName evidence="2">Uncharacterized domain 1-containing protein</fullName>
    </submittedName>
</protein>
<dbReference type="InterPro" id="IPR006683">
    <property type="entry name" value="Thioestr_dom"/>
</dbReference>
<dbReference type="RefSeq" id="WP_084553395.1">
    <property type="nucleotide sequence ID" value="NZ_FRFE01000002.1"/>
</dbReference>
<name>A0A1M7XXV8_9BACT</name>
<dbReference type="Pfam" id="PF03061">
    <property type="entry name" value="4HBT"/>
    <property type="match status" value="1"/>
</dbReference>
<gene>
    <name evidence="2" type="ORF">SAMN02745220_00517</name>
</gene>
<dbReference type="InterPro" id="IPR029069">
    <property type="entry name" value="HotDog_dom_sf"/>
</dbReference>
<dbReference type="AlphaFoldDB" id="A0A1M7XXV8"/>
<dbReference type="OrthoDB" id="3477511at2"/>
<accession>A0A1M7XXV8</accession>
<dbReference type="Proteomes" id="UP000184603">
    <property type="component" value="Unassembled WGS sequence"/>
</dbReference>
<proteinExistence type="predicted"/>
<reference evidence="2 3" key="1">
    <citation type="submission" date="2016-12" db="EMBL/GenBank/DDBJ databases">
        <authorList>
            <person name="Song W.-J."/>
            <person name="Kurnit D.M."/>
        </authorList>
    </citation>
    <scope>NUCLEOTIDE SEQUENCE [LARGE SCALE GENOMIC DNA]</scope>
    <source>
        <strain evidence="2 3">DSM 18488</strain>
    </source>
</reference>
<evidence type="ECO:0000313" key="3">
    <source>
        <dbReference type="Proteomes" id="UP000184603"/>
    </source>
</evidence>
<dbReference type="Gene3D" id="3.10.129.10">
    <property type="entry name" value="Hotdog Thioesterase"/>
    <property type="match status" value="1"/>
</dbReference>
<sequence length="130" mass="14232">MDTEFEQVSHTGFMQHNGGMLFRKISELEYQFKTTVQEYHLNPGGITHGGFIMSLLDSGLGTAVHRLLAPDARAATISFDVKFISGSSSGDVLLGTAWVLKKTRSLIFVRGEISCGERLIATAEGVWKVL</sequence>
<dbReference type="GO" id="GO:0016790">
    <property type="term" value="F:thiolester hydrolase activity"/>
    <property type="evidence" value="ECO:0007669"/>
    <property type="project" value="UniProtKB-ARBA"/>
</dbReference>
<evidence type="ECO:0000259" key="1">
    <source>
        <dbReference type="Pfam" id="PF03061"/>
    </source>
</evidence>
<evidence type="ECO:0000313" key="2">
    <source>
        <dbReference type="EMBL" id="SHO43794.1"/>
    </source>
</evidence>
<organism evidence="2 3">
    <name type="scientific">Desulfopila aestuarii DSM 18488</name>
    <dbReference type="NCBI Taxonomy" id="1121416"/>
    <lineage>
        <taxon>Bacteria</taxon>
        <taxon>Pseudomonadati</taxon>
        <taxon>Thermodesulfobacteriota</taxon>
        <taxon>Desulfobulbia</taxon>
        <taxon>Desulfobulbales</taxon>
        <taxon>Desulfocapsaceae</taxon>
        <taxon>Desulfopila</taxon>
    </lineage>
</organism>